<comment type="caution">
    <text evidence="1">The sequence shown here is derived from an EMBL/GenBank/DDBJ whole genome shotgun (WGS) entry which is preliminary data.</text>
</comment>
<proteinExistence type="predicted"/>
<dbReference type="AlphaFoldDB" id="A0AAN7BRV7"/>
<name>A0AAN7BRV7_9PEZI</name>
<keyword evidence="2" id="KW-1185">Reference proteome</keyword>
<reference evidence="1" key="1">
    <citation type="journal article" date="2023" name="Mol. Phylogenet. Evol.">
        <title>Genome-scale phylogeny and comparative genomics of the fungal order Sordariales.</title>
        <authorList>
            <person name="Hensen N."/>
            <person name="Bonometti L."/>
            <person name="Westerberg I."/>
            <person name="Brannstrom I.O."/>
            <person name="Guillou S."/>
            <person name="Cros-Aarteil S."/>
            <person name="Calhoun S."/>
            <person name="Haridas S."/>
            <person name="Kuo A."/>
            <person name="Mondo S."/>
            <person name="Pangilinan J."/>
            <person name="Riley R."/>
            <person name="LaButti K."/>
            <person name="Andreopoulos B."/>
            <person name="Lipzen A."/>
            <person name="Chen C."/>
            <person name="Yan M."/>
            <person name="Daum C."/>
            <person name="Ng V."/>
            <person name="Clum A."/>
            <person name="Steindorff A."/>
            <person name="Ohm R.A."/>
            <person name="Martin F."/>
            <person name="Silar P."/>
            <person name="Natvig D.O."/>
            <person name="Lalanne C."/>
            <person name="Gautier V."/>
            <person name="Ament-Velasquez S.L."/>
            <person name="Kruys A."/>
            <person name="Hutchinson M.I."/>
            <person name="Powell A.J."/>
            <person name="Barry K."/>
            <person name="Miller A.N."/>
            <person name="Grigoriev I.V."/>
            <person name="Debuchy R."/>
            <person name="Gladieux P."/>
            <person name="Hiltunen Thoren M."/>
            <person name="Johannesson H."/>
        </authorList>
    </citation>
    <scope>NUCLEOTIDE SEQUENCE</scope>
    <source>
        <strain evidence="1">CBS 990.96</strain>
    </source>
</reference>
<evidence type="ECO:0000313" key="2">
    <source>
        <dbReference type="Proteomes" id="UP001301958"/>
    </source>
</evidence>
<organism evidence="1 2">
    <name type="scientific">Podospora fimiseda</name>
    <dbReference type="NCBI Taxonomy" id="252190"/>
    <lineage>
        <taxon>Eukaryota</taxon>
        <taxon>Fungi</taxon>
        <taxon>Dikarya</taxon>
        <taxon>Ascomycota</taxon>
        <taxon>Pezizomycotina</taxon>
        <taxon>Sordariomycetes</taxon>
        <taxon>Sordariomycetidae</taxon>
        <taxon>Sordariales</taxon>
        <taxon>Podosporaceae</taxon>
        <taxon>Podospora</taxon>
    </lineage>
</organism>
<protein>
    <submittedName>
        <fullName evidence="1">Uncharacterized protein</fullName>
    </submittedName>
</protein>
<gene>
    <name evidence="1" type="ORF">QBC38DRAFT_475103</name>
</gene>
<dbReference type="Proteomes" id="UP001301958">
    <property type="component" value="Unassembled WGS sequence"/>
</dbReference>
<sequence>MTDNDVEMVDVDDVVETTAPKEVIPPLRTLAHSILVPLTVDITQPEEEPNEVQRIQRILESIDYHHKGMKENLLRIFEREKRRIILEASEREVALGQQGRKPGIPRREEDMIIRNMEAPANWNKTYNLSSEKLASYKIRGIPEGAPISVRDATVVHLLTVVEKSLSELNSLDSFMNNKIKSIYIERLAKEMDKVAKEQQGNRQQKS</sequence>
<accession>A0AAN7BRV7</accession>
<reference evidence="1" key="2">
    <citation type="submission" date="2023-05" db="EMBL/GenBank/DDBJ databases">
        <authorList>
            <consortium name="Lawrence Berkeley National Laboratory"/>
            <person name="Steindorff A."/>
            <person name="Hensen N."/>
            <person name="Bonometti L."/>
            <person name="Westerberg I."/>
            <person name="Brannstrom I.O."/>
            <person name="Guillou S."/>
            <person name="Cros-Aarteil S."/>
            <person name="Calhoun S."/>
            <person name="Haridas S."/>
            <person name="Kuo A."/>
            <person name="Mondo S."/>
            <person name="Pangilinan J."/>
            <person name="Riley R."/>
            <person name="Labutti K."/>
            <person name="Andreopoulos B."/>
            <person name="Lipzen A."/>
            <person name="Chen C."/>
            <person name="Yanf M."/>
            <person name="Daum C."/>
            <person name="Ng V."/>
            <person name="Clum A."/>
            <person name="Ohm R."/>
            <person name="Martin F."/>
            <person name="Silar P."/>
            <person name="Natvig D."/>
            <person name="Lalanne C."/>
            <person name="Gautier V."/>
            <person name="Ament-Velasquez S.L."/>
            <person name="Kruys A."/>
            <person name="Hutchinson M.I."/>
            <person name="Powell A.J."/>
            <person name="Barry K."/>
            <person name="Miller A.N."/>
            <person name="Grigoriev I.V."/>
            <person name="Debuchy R."/>
            <person name="Gladieux P."/>
            <person name="Thoren M.H."/>
            <person name="Johannesson H."/>
        </authorList>
    </citation>
    <scope>NUCLEOTIDE SEQUENCE</scope>
    <source>
        <strain evidence="1">CBS 990.96</strain>
    </source>
</reference>
<dbReference type="EMBL" id="MU865319">
    <property type="protein sequence ID" value="KAK4228370.1"/>
    <property type="molecule type" value="Genomic_DNA"/>
</dbReference>
<evidence type="ECO:0000313" key="1">
    <source>
        <dbReference type="EMBL" id="KAK4228370.1"/>
    </source>
</evidence>